<evidence type="ECO:0000313" key="5">
    <source>
        <dbReference type="Proteomes" id="UP000008633"/>
    </source>
</evidence>
<proteinExistence type="predicted"/>
<sequence>MFLYQPPQGYCYNSDSIFLVDFIRRFKPKGKLLDVGCGVGIISLLLGRDYPVEVYLAEKQPKMLEYALHNFTLNGIEAHAYPGDFLEAQIEERFDLIVSNPPFYDPRVTQSEEESLNIARYAHHLPLEPFVERVRRLLRPRGRFILCYDAKQSDRLLAALREAKLTPETLRFVHPKLDREAKIVMVQARAGSKSLCRVLPPLVVFDASGSYTPEAAQAFERAATHSIKGLRE</sequence>
<dbReference type="Proteomes" id="UP000008633">
    <property type="component" value="Chromosome"/>
</dbReference>
<gene>
    <name evidence="4" type="ordered locus">Nitsa_0799</name>
</gene>
<dbReference type="SUPFAM" id="SSF53335">
    <property type="entry name" value="S-adenosyl-L-methionine-dependent methyltransferases"/>
    <property type="match status" value="1"/>
</dbReference>
<dbReference type="PANTHER" id="PTHR47739">
    <property type="entry name" value="TRNA1(VAL) (ADENINE(37)-N6)-METHYLTRANSFERASE"/>
    <property type="match status" value="1"/>
</dbReference>
<evidence type="ECO:0000259" key="3">
    <source>
        <dbReference type="Pfam" id="PF05175"/>
    </source>
</evidence>
<evidence type="ECO:0000313" key="4">
    <source>
        <dbReference type="EMBL" id="ADV46063.1"/>
    </source>
</evidence>
<keyword evidence="5" id="KW-1185">Reference proteome</keyword>
<dbReference type="RefSeq" id="WP_013553757.1">
    <property type="nucleotide sequence ID" value="NC_014935.1"/>
</dbReference>
<keyword evidence="1 4" id="KW-0489">Methyltransferase</keyword>
<dbReference type="InterPro" id="IPR007848">
    <property type="entry name" value="Small_mtfrase_dom"/>
</dbReference>
<dbReference type="CDD" id="cd02440">
    <property type="entry name" value="AdoMet_MTases"/>
    <property type="match status" value="1"/>
</dbReference>
<evidence type="ECO:0000256" key="1">
    <source>
        <dbReference type="ARBA" id="ARBA00022603"/>
    </source>
</evidence>
<organism evidence="4 5">
    <name type="scientific">Nitratifractor salsuginis (strain DSM 16511 / JCM 12458 / E9I37-1)</name>
    <dbReference type="NCBI Taxonomy" id="749222"/>
    <lineage>
        <taxon>Bacteria</taxon>
        <taxon>Pseudomonadati</taxon>
        <taxon>Campylobacterota</taxon>
        <taxon>Epsilonproteobacteria</taxon>
        <taxon>Campylobacterales</taxon>
        <taxon>Sulfurovaceae</taxon>
        <taxon>Nitratifractor</taxon>
    </lineage>
</organism>
<feature type="domain" description="Methyltransferase small" evidence="3">
    <location>
        <begin position="19"/>
        <end position="111"/>
    </location>
</feature>
<dbReference type="eggNOG" id="COG4123">
    <property type="taxonomic scope" value="Bacteria"/>
</dbReference>
<name>E6X2C8_NITSE</name>
<dbReference type="STRING" id="749222.Nitsa_0799"/>
<dbReference type="KEGG" id="nsa:Nitsa_0799"/>
<dbReference type="Gene3D" id="3.40.50.150">
    <property type="entry name" value="Vaccinia Virus protein VP39"/>
    <property type="match status" value="1"/>
</dbReference>
<dbReference type="OrthoDB" id="5354196at2"/>
<keyword evidence="2" id="KW-0949">S-adenosyl-L-methionine</keyword>
<dbReference type="InterPro" id="IPR002052">
    <property type="entry name" value="DNA_methylase_N6_adenine_CS"/>
</dbReference>
<dbReference type="Pfam" id="PF05175">
    <property type="entry name" value="MTS"/>
    <property type="match status" value="1"/>
</dbReference>
<dbReference type="InterPro" id="IPR050210">
    <property type="entry name" value="tRNA_Adenine-N(6)_MTase"/>
</dbReference>
<dbReference type="PANTHER" id="PTHR47739:SF1">
    <property type="entry name" value="TRNA1(VAL) (ADENINE(37)-N6)-METHYLTRANSFERASE"/>
    <property type="match status" value="1"/>
</dbReference>
<keyword evidence="1 4" id="KW-0808">Transferase</keyword>
<protein>
    <submittedName>
        <fullName evidence="4">Methyltransferase small</fullName>
    </submittedName>
</protein>
<dbReference type="GO" id="GO:0008757">
    <property type="term" value="F:S-adenosylmethionine-dependent methyltransferase activity"/>
    <property type="evidence" value="ECO:0007669"/>
    <property type="project" value="UniProtKB-ARBA"/>
</dbReference>
<dbReference type="GO" id="GO:0032259">
    <property type="term" value="P:methylation"/>
    <property type="evidence" value="ECO:0007669"/>
    <property type="project" value="UniProtKB-KW"/>
</dbReference>
<evidence type="ECO:0000256" key="2">
    <source>
        <dbReference type="ARBA" id="ARBA00022691"/>
    </source>
</evidence>
<dbReference type="EMBL" id="CP002452">
    <property type="protein sequence ID" value="ADV46063.1"/>
    <property type="molecule type" value="Genomic_DNA"/>
</dbReference>
<reference evidence="5" key="2">
    <citation type="submission" date="2011-01" db="EMBL/GenBank/DDBJ databases">
        <title>The complete genome of Nitratifractor salsuginis DSM 16511.</title>
        <authorList>
            <consortium name="US DOE Joint Genome Institute (JGI-PGF)"/>
            <person name="Lucas S."/>
            <person name="Copeland A."/>
            <person name="Lapidus A."/>
            <person name="Bruce D."/>
            <person name="Goodwin L."/>
            <person name="Pitluck S."/>
            <person name="Kyrpides N."/>
            <person name="Mavromatis K."/>
            <person name="Ivanova N."/>
            <person name="Mikhailova N."/>
            <person name="Zeytun A."/>
            <person name="Detter J.C."/>
            <person name="Tapia R."/>
            <person name="Han C."/>
            <person name="Land M."/>
            <person name="Hauser L."/>
            <person name="Markowitz V."/>
            <person name="Cheng J.-F."/>
            <person name="Hugenholtz P."/>
            <person name="Woyke T."/>
            <person name="Wu D."/>
            <person name="Tindall B."/>
            <person name="Schuetze A."/>
            <person name="Brambilla E."/>
            <person name="Klenk H.-P."/>
            <person name="Eisen J.A."/>
        </authorList>
    </citation>
    <scope>NUCLEOTIDE SEQUENCE [LARGE SCALE GENOMIC DNA]</scope>
    <source>
        <strain evidence="5">DSM 16511 / JCM 12458 / E9I37-1</strain>
    </source>
</reference>
<dbReference type="HOGENOM" id="CLU_061983_3_3_7"/>
<dbReference type="InterPro" id="IPR029063">
    <property type="entry name" value="SAM-dependent_MTases_sf"/>
</dbReference>
<reference evidence="4 5" key="1">
    <citation type="journal article" date="2011" name="Stand. Genomic Sci.">
        <title>Complete genome sequence of Nitratifractor salsuginis type strain (E9I37-1).</title>
        <authorList>
            <person name="Anderson I."/>
            <person name="Sikorski J."/>
            <person name="Zeytun A."/>
            <person name="Nolan M."/>
            <person name="Lapidus A."/>
            <person name="Lucas S."/>
            <person name="Hammon N."/>
            <person name="Deshpande S."/>
            <person name="Cheng J.F."/>
            <person name="Tapia R."/>
            <person name="Han C."/>
            <person name="Goodwin L."/>
            <person name="Pitluck S."/>
            <person name="Liolios K."/>
            <person name="Pagani I."/>
            <person name="Ivanova N."/>
            <person name="Huntemann M."/>
            <person name="Mavromatis K."/>
            <person name="Ovchinikova G."/>
            <person name="Pati A."/>
            <person name="Chen A."/>
            <person name="Palaniappan K."/>
            <person name="Land M."/>
            <person name="Hauser L."/>
            <person name="Brambilla E.M."/>
            <person name="Ngatchou-Djao O.D."/>
            <person name="Rohde M."/>
            <person name="Tindall B.J."/>
            <person name="Goker M."/>
            <person name="Detter J.C."/>
            <person name="Woyke T."/>
            <person name="Bristow J."/>
            <person name="Eisen J.A."/>
            <person name="Markowitz V."/>
            <person name="Hugenholtz P."/>
            <person name="Klenk H.P."/>
            <person name="Kyrpides N.C."/>
        </authorList>
    </citation>
    <scope>NUCLEOTIDE SEQUENCE [LARGE SCALE GENOMIC DNA]</scope>
    <source>
        <strain evidence="5">DSM 16511 / JCM 12458 / E9I37-1</strain>
    </source>
</reference>
<dbReference type="GO" id="GO:0008170">
    <property type="term" value="F:N-methyltransferase activity"/>
    <property type="evidence" value="ECO:0007669"/>
    <property type="project" value="UniProtKB-ARBA"/>
</dbReference>
<dbReference type="AlphaFoldDB" id="E6X2C8"/>
<dbReference type="PROSITE" id="PS00092">
    <property type="entry name" value="N6_MTASE"/>
    <property type="match status" value="1"/>
</dbReference>
<accession>E6X2C8</accession>
<dbReference type="GO" id="GO:0003676">
    <property type="term" value="F:nucleic acid binding"/>
    <property type="evidence" value="ECO:0007669"/>
    <property type="project" value="InterPro"/>
</dbReference>